<feature type="compositionally biased region" description="Polar residues" evidence="5">
    <location>
        <begin position="391"/>
        <end position="419"/>
    </location>
</feature>
<dbReference type="Gene3D" id="1.10.287.950">
    <property type="entry name" value="Methyl-accepting chemotaxis protein"/>
    <property type="match status" value="1"/>
</dbReference>
<dbReference type="InterPro" id="IPR004090">
    <property type="entry name" value="Chemotax_Me-accpt_rcpt"/>
</dbReference>
<feature type="transmembrane region" description="Helical" evidence="6">
    <location>
        <begin position="285"/>
        <end position="308"/>
    </location>
</feature>
<dbReference type="InterPro" id="IPR004089">
    <property type="entry name" value="MCPsignal_dom"/>
</dbReference>
<evidence type="ECO:0000259" key="8">
    <source>
        <dbReference type="PROSITE" id="PS50885"/>
    </source>
</evidence>
<evidence type="ECO:0000256" key="3">
    <source>
        <dbReference type="ARBA" id="ARBA00029447"/>
    </source>
</evidence>
<dbReference type="PANTHER" id="PTHR43531:SF11">
    <property type="entry name" value="METHYL-ACCEPTING CHEMOTAXIS PROTEIN 3"/>
    <property type="match status" value="1"/>
</dbReference>
<dbReference type="PANTHER" id="PTHR43531">
    <property type="entry name" value="PROTEIN ICFG"/>
    <property type="match status" value="1"/>
</dbReference>
<dbReference type="PROSITE" id="PS50111">
    <property type="entry name" value="CHEMOTAXIS_TRANSDUC_2"/>
    <property type="match status" value="1"/>
</dbReference>
<feature type="transmembrane region" description="Helical" evidence="6">
    <location>
        <begin position="12"/>
        <end position="34"/>
    </location>
</feature>
<dbReference type="InterPro" id="IPR051310">
    <property type="entry name" value="MCP_chemotaxis"/>
</dbReference>
<dbReference type="FunFam" id="1.10.287.950:FF:000001">
    <property type="entry name" value="Methyl-accepting chemotaxis sensory transducer"/>
    <property type="match status" value="1"/>
</dbReference>
<dbReference type="CDD" id="cd06225">
    <property type="entry name" value="HAMP"/>
    <property type="match status" value="1"/>
</dbReference>
<dbReference type="PROSITE" id="PS50885">
    <property type="entry name" value="HAMP"/>
    <property type="match status" value="1"/>
</dbReference>
<dbReference type="SMART" id="SM00283">
    <property type="entry name" value="MA"/>
    <property type="match status" value="1"/>
</dbReference>
<dbReference type="CDD" id="cd11386">
    <property type="entry name" value="MCP_signal"/>
    <property type="match status" value="1"/>
</dbReference>
<dbReference type="GO" id="GO:0004888">
    <property type="term" value="F:transmembrane signaling receptor activity"/>
    <property type="evidence" value="ECO:0007669"/>
    <property type="project" value="InterPro"/>
</dbReference>
<proteinExistence type="inferred from homology"/>
<keyword evidence="2" id="KW-0145">Chemotaxis</keyword>
<keyword evidence="6" id="KW-0812">Transmembrane</keyword>
<dbReference type="SMART" id="SM00304">
    <property type="entry name" value="HAMP"/>
    <property type="match status" value="1"/>
</dbReference>
<dbReference type="GO" id="GO:0006935">
    <property type="term" value="P:chemotaxis"/>
    <property type="evidence" value="ECO:0007669"/>
    <property type="project" value="UniProtKB-KW"/>
</dbReference>
<sequence>MHKLQSLKVRMPLIIIGLFVLAIAVLVVVTQVMVTNTINKVTYSGFDNTVMGYASLMDTWFEDQLDISKVYVKSDPVRNYLTMRTEETRDAALTRLRVFNGDNQYTINMGITDINGNVLIDASNASLIGQNIFSIHPDLRQKVQGNRDAAFGDNITRSLTTGGWSLVLISKVHDRVNNRVIGYLYYMLDWSYLIKERVEQLVIGETGALFCIDDTLTIKIHSKIENINSTAPQDFSKTFEDKKGIINYVFNGEDRVAAYTTLTYRPWVLGISMTKQEIEKDNVRVVRAIIIISLVSIIIMAILVSLFIKSITTPLGLIMGLSKEIADGDLRTTKQKIHRKDELGELSDAFVAMRKKLVATIHKVEDSANQISAAAKELAEQNTDLSRRTESQAASIEETSASMNEISNNIRQSSNDSVNGNKMIMDSKDSIENAGNIISETTKNIEEVHEASSKIKDITKIIEDIAFQTNILALNASVEAARAGEQGKGFAVVASEVRNLAQTTQTSVKSITDLIENVYNKIDKATETARESQTIFVEIQNKIDEASTMMQNISHSAVEQQSGIDQIKIAIEEMDTTTQRNAALVEEATASADVLFSQSKELMDAIHIFQLPENNSDR</sequence>
<keyword evidence="6" id="KW-0472">Membrane</keyword>
<dbReference type="EMBL" id="SAYG01000009">
    <property type="protein sequence ID" value="TXJ44490.1"/>
    <property type="molecule type" value="Genomic_DNA"/>
</dbReference>
<evidence type="ECO:0000256" key="4">
    <source>
        <dbReference type="PROSITE-ProRule" id="PRU00284"/>
    </source>
</evidence>
<evidence type="ECO:0000256" key="5">
    <source>
        <dbReference type="SAM" id="MobiDB-lite"/>
    </source>
</evidence>
<dbReference type="PRINTS" id="PR00260">
    <property type="entry name" value="CHEMTRNSDUCR"/>
</dbReference>
<evidence type="ECO:0000313" key="9">
    <source>
        <dbReference type="EMBL" id="TXJ44490.1"/>
    </source>
</evidence>
<feature type="domain" description="HAMP" evidence="8">
    <location>
        <begin position="309"/>
        <end position="362"/>
    </location>
</feature>
<evidence type="ECO:0000313" key="10">
    <source>
        <dbReference type="Proteomes" id="UP000324574"/>
    </source>
</evidence>
<dbReference type="Pfam" id="PF00015">
    <property type="entry name" value="MCPsignal"/>
    <property type="match status" value="1"/>
</dbReference>
<dbReference type="GO" id="GO:0007165">
    <property type="term" value="P:signal transduction"/>
    <property type="evidence" value="ECO:0007669"/>
    <property type="project" value="UniProtKB-KW"/>
</dbReference>
<gene>
    <name evidence="9" type="ORF">EPJ70_07785</name>
</gene>
<protein>
    <submittedName>
        <fullName evidence="9">HAMP domain-containing protein</fullName>
    </submittedName>
</protein>
<dbReference type="Proteomes" id="UP000324574">
    <property type="component" value="Unassembled WGS sequence"/>
</dbReference>
<feature type="domain" description="Methyl-accepting transducer" evidence="7">
    <location>
        <begin position="367"/>
        <end position="596"/>
    </location>
</feature>
<comment type="subcellular location">
    <subcellularLocation>
        <location evidence="1">Membrane</location>
    </subcellularLocation>
</comment>
<reference evidence="9 10" key="1">
    <citation type="journal article" date="1992" name="Lakartidningen">
        <title>[Penicillin V and not amoxicillin is the first choice preparation in acute otitis].</title>
        <authorList>
            <person name="Kamme C."/>
            <person name="Lundgren K."/>
            <person name="Prellner K."/>
        </authorList>
    </citation>
    <scope>NUCLEOTIDE SEQUENCE [LARGE SCALE GENOMIC DNA]</scope>
    <source>
        <strain evidence="9 10">PC3714II</strain>
    </source>
</reference>
<keyword evidence="4" id="KW-0807">Transducer</keyword>
<dbReference type="Gene3D" id="3.30.450.20">
    <property type="entry name" value="PAS domain"/>
    <property type="match status" value="1"/>
</dbReference>
<evidence type="ECO:0000256" key="6">
    <source>
        <dbReference type="SAM" id="Phobius"/>
    </source>
</evidence>
<feature type="region of interest" description="Disordered" evidence="5">
    <location>
        <begin position="379"/>
        <end position="419"/>
    </location>
</feature>
<comment type="similarity">
    <text evidence="3">Belongs to the methyl-accepting chemotaxis (MCP) protein family.</text>
</comment>
<dbReference type="InterPro" id="IPR003660">
    <property type="entry name" value="HAMP_dom"/>
</dbReference>
<dbReference type="CDD" id="cd12912">
    <property type="entry name" value="PDC2_MCP_like"/>
    <property type="match status" value="1"/>
</dbReference>
<name>A0A5C8F7A9_9SPIR</name>
<evidence type="ECO:0000256" key="1">
    <source>
        <dbReference type="ARBA" id="ARBA00004370"/>
    </source>
</evidence>
<evidence type="ECO:0000259" key="7">
    <source>
        <dbReference type="PROSITE" id="PS50111"/>
    </source>
</evidence>
<comment type="caution">
    <text evidence="9">The sequence shown here is derived from an EMBL/GenBank/DDBJ whole genome shotgun (WGS) entry which is preliminary data.</text>
</comment>
<dbReference type="SUPFAM" id="SSF58104">
    <property type="entry name" value="Methyl-accepting chemotaxis protein (MCP) signaling domain"/>
    <property type="match status" value="1"/>
</dbReference>
<dbReference type="CDD" id="cd18773">
    <property type="entry name" value="PDC1_HK_sensor"/>
    <property type="match status" value="1"/>
</dbReference>
<keyword evidence="6" id="KW-1133">Transmembrane helix</keyword>
<dbReference type="AlphaFoldDB" id="A0A5C8F7A9"/>
<evidence type="ECO:0000256" key="2">
    <source>
        <dbReference type="ARBA" id="ARBA00022500"/>
    </source>
</evidence>
<dbReference type="GO" id="GO:0005886">
    <property type="term" value="C:plasma membrane"/>
    <property type="evidence" value="ECO:0007669"/>
    <property type="project" value="TreeGrafter"/>
</dbReference>
<dbReference type="Pfam" id="PF00672">
    <property type="entry name" value="HAMP"/>
    <property type="match status" value="1"/>
</dbReference>
<organism evidence="9 10">
    <name type="scientific">Brachyspira aalborgi</name>
    <dbReference type="NCBI Taxonomy" id="29522"/>
    <lineage>
        <taxon>Bacteria</taxon>
        <taxon>Pseudomonadati</taxon>
        <taxon>Spirochaetota</taxon>
        <taxon>Spirochaetia</taxon>
        <taxon>Brachyspirales</taxon>
        <taxon>Brachyspiraceae</taxon>
        <taxon>Brachyspira</taxon>
    </lineage>
</organism>
<accession>A0A5C8F7A9</accession>